<dbReference type="Proteomes" id="UP000249758">
    <property type="component" value="Segment"/>
</dbReference>
<sequence length="279" mass="28015">MSIARHFSAGSDDGDRSKAAPILQQHHHQRHNRHAIDQLCAAHIAPASCAVHVDGRRLAQPCAVGVSGPPGPAGAIGASGPPGQPGAPGAVGVVGPVGPAGPAGPAGLPGPPGGVGPMGAAGPQGPLATRVAFRANGVATQNITAVVTTVAYEDEVYDLQNGVSADNYNPVTSTFTAPIAGVYRFCATANGTRVTGQMFVGLRFATNAIGQFMTQSRITAFDAPDTVDNFGLTISGDFQLAAGNTMAVQITSQGGTLFVLPDAGTVDRTFSGSLLAETL</sequence>
<protein>
    <submittedName>
        <fullName evidence="3">Complement C1q subcomponent subunit B</fullName>
    </submittedName>
</protein>
<dbReference type="PANTHER" id="PTHR15427:SF33">
    <property type="entry name" value="COLLAGEN IV NC1 DOMAIN-CONTAINING PROTEIN"/>
    <property type="match status" value="1"/>
</dbReference>
<accession>A0A2U7UEC0</accession>
<gene>
    <name evidence="3" type="ORF">pmac_cds_131</name>
</gene>
<dbReference type="KEGG" id="vg:36841274"/>
<dbReference type="RefSeq" id="YP_009480815.1">
    <property type="nucleotide sequence ID" value="NC_037665.1"/>
</dbReference>
<dbReference type="SUPFAM" id="SSF49842">
    <property type="entry name" value="TNF-like"/>
    <property type="match status" value="1"/>
</dbReference>
<comment type="subcellular location">
    <subcellularLocation>
        <location evidence="1">Secreted</location>
    </subcellularLocation>
</comment>
<dbReference type="Pfam" id="PF01391">
    <property type="entry name" value="Collagen"/>
    <property type="match status" value="1"/>
</dbReference>
<dbReference type="EMBL" id="MG011691">
    <property type="protein sequence ID" value="AVK76819.1"/>
    <property type="molecule type" value="Genomic_DNA"/>
</dbReference>
<name>A0A2U7UEC0_9VIRU</name>
<dbReference type="PANTHER" id="PTHR15427">
    <property type="entry name" value="EMILIN ELASTIN MICROFIBRIL INTERFACE-LOCATED PROTEIN ELASTIN MICROFIBRIL INTERFACER"/>
    <property type="match status" value="1"/>
</dbReference>
<evidence type="ECO:0000256" key="2">
    <source>
        <dbReference type="ARBA" id="ARBA00022525"/>
    </source>
</evidence>
<reference evidence="3" key="1">
    <citation type="journal article" date="2018" name="Nat. Commun.">
        <title>Diversity and evolution of the emerging Pandoraviridae family.</title>
        <authorList>
            <person name="Legendre M."/>
            <person name="Fabre E."/>
            <person name="Poirot O."/>
            <person name="Jeudy S."/>
            <person name="Lartigue A."/>
            <person name="Alempic J.M."/>
            <person name="Beucher L."/>
            <person name="Philippe N."/>
            <person name="Bertaux L."/>
            <person name="Christo-Foroux E."/>
            <person name="Labadie K."/>
            <person name="Coute Y."/>
            <person name="Abergel C."/>
            <person name="Claverie J.M."/>
        </authorList>
    </citation>
    <scope>NUCLEOTIDE SEQUENCE [LARGE SCALE GENOMIC DNA]</scope>
    <source>
        <strain evidence="3">Macleodensis</strain>
    </source>
</reference>
<dbReference type="GeneID" id="36841274"/>
<evidence type="ECO:0000313" key="3">
    <source>
        <dbReference type="EMBL" id="AVK76819.1"/>
    </source>
</evidence>
<proteinExistence type="predicted"/>
<dbReference type="Gene3D" id="2.60.120.40">
    <property type="match status" value="1"/>
</dbReference>
<dbReference type="InterPro" id="IPR008983">
    <property type="entry name" value="Tumour_necrosis_fac-like_dom"/>
</dbReference>
<keyword evidence="2" id="KW-0964">Secreted</keyword>
<evidence type="ECO:0000256" key="1">
    <source>
        <dbReference type="ARBA" id="ARBA00004613"/>
    </source>
</evidence>
<organism evidence="3">
    <name type="scientific">Pandoravirus macleodensis</name>
    <dbReference type="NCBI Taxonomy" id="2107707"/>
    <lineage>
        <taxon>Viruses</taxon>
        <taxon>Pandoravirus</taxon>
    </lineage>
</organism>
<dbReference type="InterPro" id="IPR008160">
    <property type="entry name" value="Collagen"/>
</dbReference>
<dbReference type="InterPro" id="IPR050392">
    <property type="entry name" value="Collagen/C1q_domain"/>
</dbReference>